<evidence type="ECO:0000256" key="5">
    <source>
        <dbReference type="ARBA" id="ARBA00022847"/>
    </source>
</evidence>
<dbReference type="FunFam" id="1.10.3860.10:FF:000003">
    <property type="entry name" value="Serine/threonine transporter sstT"/>
    <property type="match status" value="1"/>
</dbReference>
<dbReference type="EMBL" id="FOGF01000037">
    <property type="protein sequence ID" value="SER33153.1"/>
    <property type="molecule type" value="Genomic_DNA"/>
</dbReference>
<feature type="transmembrane region" description="Helical" evidence="9">
    <location>
        <begin position="77"/>
        <end position="100"/>
    </location>
</feature>
<feature type="transmembrane region" description="Helical" evidence="9">
    <location>
        <begin position="282"/>
        <end position="309"/>
    </location>
</feature>
<reference evidence="10 11" key="1">
    <citation type="submission" date="2016-10" db="EMBL/GenBank/DDBJ databases">
        <authorList>
            <person name="de Groot N.N."/>
        </authorList>
    </citation>
    <scope>NUCLEOTIDE SEQUENCE [LARGE SCALE GENOMIC DNA]</scope>
    <source>
        <strain evidence="10 11">DSM 15827</strain>
    </source>
</reference>
<gene>
    <name evidence="9" type="primary">sstT</name>
    <name evidence="10" type="ORF">SAMN05421767_13710</name>
</gene>
<feature type="transmembrane region" description="Helical" evidence="9">
    <location>
        <begin position="43"/>
        <end position="65"/>
    </location>
</feature>
<dbReference type="PANTHER" id="PTHR42865:SF8">
    <property type="entry name" value="SERINE_THREONINE TRANSPORTER SSTT"/>
    <property type="match status" value="1"/>
</dbReference>
<keyword evidence="11" id="KW-1185">Reference proteome</keyword>
<keyword evidence="4 9" id="KW-0812">Transmembrane</keyword>
<evidence type="ECO:0000256" key="3">
    <source>
        <dbReference type="ARBA" id="ARBA00022475"/>
    </source>
</evidence>
<name>A0A1H9NCQ6_9LACT</name>
<comment type="catalytic activity">
    <reaction evidence="9">
        <text>L-serine(in) + Na(+)(in) = L-serine(out) + Na(+)(out)</text>
        <dbReference type="Rhea" id="RHEA:29575"/>
        <dbReference type="ChEBI" id="CHEBI:29101"/>
        <dbReference type="ChEBI" id="CHEBI:33384"/>
    </reaction>
</comment>
<feature type="transmembrane region" description="Helical" evidence="9">
    <location>
        <begin position="137"/>
        <end position="157"/>
    </location>
</feature>
<evidence type="ECO:0000256" key="1">
    <source>
        <dbReference type="ARBA" id="ARBA00004141"/>
    </source>
</evidence>
<keyword evidence="6 9" id="KW-0029">Amino-acid transport</keyword>
<evidence type="ECO:0000313" key="10">
    <source>
        <dbReference type="EMBL" id="SER33153.1"/>
    </source>
</evidence>
<comment type="similarity">
    <text evidence="9">Belongs to the dicarboxylate/amino acid:cation symporter (DAACS) (TC 2.A.23) family.</text>
</comment>
<evidence type="ECO:0000313" key="11">
    <source>
        <dbReference type="Proteomes" id="UP000198556"/>
    </source>
</evidence>
<dbReference type="AlphaFoldDB" id="A0A1H9NCQ6"/>
<comment type="catalytic activity">
    <reaction evidence="9">
        <text>L-threonine(in) + Na(+)(in) = L-threonine(out) + Na(+)(out)</text>
        <dbReference type="Rhea" id="RHEA:69999"/>
        <dbReference type="ChEBI" id="CHEBI:29101"/>
        <dbReference type="ChEBI" id="CHEBI:57926"/>
    </reaction>
</comment>
<dbReference type="STRING" id="137733.SAMN05421767_13710"/>
<keyword evidence="5 9" id="KW-0769">Symport</keyword>
<evidence type="ECO:0000256" key="2">
    <source>
        <dbReference type="ARBA" id="ARBA00022448"/>
    </source>
</evidence>
<comment type="function">
    <text evidence="9">Involved in the import of serine and threonine into the cell, with the concomitant import of sodium (symport system).</text>
</comment>
<organism evidence="10 11">
    <name type="scientific">Granulicatella balaenopterae</name>
    <dbReference type="NCBI Taxonomy" id="137733"/>
    <lineage>
        <taxon>Bacteria</taxon>
        <taxon>Bacillati</taxon>
        <taxon>Bacillota</taxon>
        <taxon>Bacilli</taxon>
        <taxon>Lactobacillales</taxon>
        <taxon>Carnobacteriaceae</taxon>
        <taxon>Granulicatella</taxon>
    </lineage>
</organism>
<feature type="transmembrane region" description="Helical" evidence="9">
    <location>
        <begin position="321"/>
        <end position="346"/>
    </location>
</feature>
<dbReference type="HAMAP" id="MF_01582">
    <property type="entry name" value="Ser_Thr_transp_SstT"/>
    <property type="match status" value="1"/>
</dbReference>
<feature type="transmembrane region" description="Helical" evidence="9">
    <location>
        <begin position="207"/>
        <end position="231"/>
    </location>
</feature>
<keyword evidence="3 9" id="KW-1003">Cell membrane</keyword>
<dbReference type="PRINTS" id="PR00173">
    <property type="entry name" value="EDTRNSPORT"/>
</dbReference>
<sequence length="405" mass="43056">MKETFERWKNISLIKKIILGLIVGVCLGIGVPQWTIISILGQLFVGALKSIAPLLVFFIVMSALANHKKGKKTNMGIIALLYVLSTFTAGLTAVIAIFLFPVQLTLVESAIDIVPPQGVGEVLKAVLLKTVDNPIDALIQSNYIGILAWSVIFGLGFQTSSKEMKASLKSISEMISIVIEWIISFAPLGVMGLVYEVVAKDGVSVFLSYGELLVVLLGTMLVITFIVNPLVSYLLMRENPYPLIWKCLTISGVTAFFTRSSAANIPINMQLCEELGLDEDTYSVSIPLGATINMSGAAITISILTVAAAQTVGIQIDFLTAVLLSVLATISACGASGVTGGSLLLIPVSCSLFGIPNDIAMQVVGIGFIIGVLQDACETALNSSTDVLFTAVAEKYGERKQKSLS</sequence>
<dbReference type="GO" id="GO:0015826">
    <property type="term" value="P:threonine transport"/>
    <property type="evidence" value="ECO:0007669"/>
    <property type="project" value="InterPro"/>
</dbReference>
<dbReference type="InterPro" id="IPR001991">
    <property type="entry name" value="Na-dicarboxylate_symporter"/>
</dbReference>
<keyword evidence="8 9" id="KW-0472">Membrane</keyword>
<dbReference type="GO" id="GO:0015171">
    <property type="term" value="F:amino acid transmembrane transporter activity"/>
    <property type="evidence" value="ECO:0007669"/>
    <property type="project" value="UniProtKB-UniRule"/>
</dbReference>
<dbReference type="RefSeq" id="WP_089747471.1">
    <property type="nucleotide sequence ID" value="NZ_FOGF01000037.1"/>
</dbReference>
<proteinExistence type="inferred from homology"/>
<dbReference type="InterPro" id="IPR023025">
    <property type="entry name" value="Ser_Thr_transp_SstT"/>
</dbReference>
<evidence type="ECO:0000256" key="9">
    <source>
        <dbReference type="HAMAP-Rule" id="MF_01582"/>
    </source>
</evidence>
<evidence type="ECO:0000256" key="7">
    <source>
        <dbReference type="ARBA" id="ARBA00022989"/>
    </source>
</evidence>
<keyword evidence="7 9" id="KW-1133">Transmembrane helix</keyword>
<evidence type="ECO:0000256" key="8">
    <source>
        <dbReference type="ARBA" id="ARBA00023136"/>
    </source>
</evidence>
<dbReference type="OrthoDB" id="9768885at2"/>
<dbReference type="PANTHER" id="PTHR42865">
    <property type="entry name" value="PROTON/GLUTAMATE-ASPARTATE SYMPORTER"/>
    <property type="match status" value="1"/>
</dbReference>
<dbReference type="GO" id="GO:0032329">
    <property type="term" value="P:serine transport"/>
    <property type="evidence" value="ECO:0007669"/>
    <property type="project" value="InterPro"/>
</dbReference>
<comment type="subcellular location">
    <subcellularLocation>
        <location evidence="9">Cell membrane</location>
        <topology evidence="9">Multi-pass membrane protein</topology>
    </subcellularLocation>
    <subcellularLocation>
        <location evidence="1">Membrane</location>
        <topology evidence="1">Multi-pass membrane protein</topology>
    </subcellularLocation>
</comment>
<feature type="transmembrane region" description="Helical" evidence="9">
    <location>
        <begin position="243"/>
        <end position="262"/>
    </location>
</feature>
<dbReference type="GO" id="GO:0015293">
    <property type="term" value="F:symporter activity"/>
    <property type="evidence" value="ECO:0007669"/>
    <property type="project" value="UniProtKB-UniRule"/>
</dbReference>
<protein>
    <recommendedName>
        <fullName evidence="9">Serine/threonine transporter SstT</fullName>
    </recommendedName>
    <alternativeName>
        <fullName evidence="9">Na(+)/serine-threonine symporter</fullName>
    </alternativeName>
</protein>
<evidence type="ECO:0000256" key="6">
    <source>
        <dbReference type="ARBA" id="ARBA00022970"/>
    </source>
</evidence>
<feature type="transmembrane region" description="Helical" evidence="9">
    <location>
        <begin position="17"/>
        <end position="37"/>
    </location>
</feature>
<accession>A0A1H9NCQ6</accession>
<dbReference type="Proteomes" id="UP000198556">
    <property type="component" value="Unassembled WGS sequence"/>
</dbReference>
<dbReference type="Pfam" id="PF00375">
    <property type="entry name" value="SDF"/>
    <property type="match status" value="1"/>
</dbReference>
<dbReference type="SUPFAM" id="SSF118215">
    <property type="entry name" value="Proton glutamate symport protein"/>
    <property type="match status" value="1"/>
</dbReference>
<evidence type="ECO:0000256" key="4">
    <source>
        <dbReference type="ARBA" id="ARBA00022692"/>
    </source>
</evidence>
<feature type="transmembrane region" description="Helical" evidence="9">
    <location>
        <begin position="177"/>
        <end position="195"/>
    </location>
</feature>
<keyword evidence="2 9" id="KW-0813">Transport</keyword>
<dbReference type="Gene3D" id="1.10.3860.10">
    <property type="entry name" value="Sodium:dicarboxylate symporter"/>
    <property type="match status" value="1"/>
</dbReference>
<dbReference type="InterPro" id="IPR036458">
    <property type="entry name" value="Na:dicarbo_symporter_sf"/>
</dbReference>
<dbReference type="GO" id="GO:0005886">
    <property type="term" value="C:plasma membrane"/>
    <property type="evidence" value="ECO:0007669"/>
    <property type="project" value="UniProtKB-SubCell"/>
</dbReference>
<dbReference type="NCBIfam" id="NF010151">
    <property type="entry name" value="PRK13628.1"/>
    <property type="match status" value="1"/>
</dbReference>